<comment type="similarity">
    <text evidence="12 13">Belongs to the DnaG primase family.</text>
</comment>
<evidence type="ECO:0000256" key="7">
    <source>
        <dbReference type="ARBA" id="ARBA00022771"/>
    </source>
</evidence>
<dbReference type="SMART" id="SM00400">
    <property type="entry name" value="ZnF_CHCC"/>
    <property type="match status" value="1"/>
</dbReference>
<feature type="region of interest" description="Disordered" evidence="15">
    <location>
        <begin position="556"/>
        <end position="584"/>
    </location>
</feature>
<dbReference type="AlphaFoldDB" id="A0A8J6P7W9"/>
<keyword evidence="11 12" id="KW-0804">Transcription</keyword>
<keyword evidence="8 12" id="KW-0862">Zinc</keyword>
<dbReference type="InterPro" id="IPR002694">
    <property type="entry name" value="Znf_CHC2"/>
</dbReference>
<dbReference type="InterPro" id="IPR036977">
    <property type="entry name" value="DNA_primase_Znf_CHC2"/>
</dbReference>
<dbReference type="PANTHER" id="PTHR30313:SF2">
    <property type="entry name" value="DNA PRIMASE"/>
    <property type="match status" value="1"/>
</dbReference>
<dbReference type="FunFam" id="3.90.580.10:FF:000001">
    <property type="entry name" value="DNA primase"/>
    <property type="match status" value="1"/>
</dbReference>
<dbReference type="GO" id="GO:0003677">
    <property type="term" value="F:DNA binding"/>
    <property type="evidence" value="ECO:0007669"/>
    <property type="project" value="UniProtKB-KW"/>
</dbReference>
<dbReference type="Gene3D" id="3.90.580.10">
    <property type="entry name" value="Zinc finger, CHC2-type domain"/>
    <property type="match status" value="1"/>
</dbReference>
<proteinExistence type="inferred from homology"/>
<accession>A0A8J6P7W9</accession>
<evidence type="ECO:0000256" key="3">
    <source>
        <dbReference type="ARBA" id="ARBA00022679"/>
    </source>
</evidence>
<dbReference type="SUPFAM" id="SSF117023">
    <property type="entry name" value="DNA primase DnaG, C-terminal domain"/>
    <property type="match status" value="1"/>
</dbReference>
<evidence type="ECO:0000256" key="15">
    <source>
        <dbReference type="SAM" id="MobiDB-lite"/>
    </source>
</evidence>
<dbReference type="PROSITE" id="PS50880">
    <property type="entry name" value="TOPRIM"/>
    <property type="match status" value="1"/>
</dbReference>
<dbReference type="Proteomes" id="UP000654401">
    <property type="component" value="Unassembled WGS sequence"/>
</dbReference>
<keyword evidence="7 12" id="KW-0863">Zinc-finger</keyword>
<evidence type="ECO:0000256" key="13">
    <source>
        <dbReference type="PIRNR" id="PIRNR002811"/>
    </source>
</evidence>
<dbReference type="SMART" id="SM00493">
    <property type="entry name" value="TOPRIM"/>
    <property type="match status" value="1"/>
</dbReference>
<comment type="function">
    <text evidence="12 13">RNA polymerase that catalyzes the synthesis of short RNA molecules used as primers for DNA polymerase during DNA replication.</text>
</comment>
<dbReference type="GO" id="GO:0003899">
    <property type="term" value="F:DNA-directed RNA polymerase activity"/>
    <property type="evidence" value="ECO:0007669"/>
    <property type="project" value="UniProtKB-UniRule"/>
</dbReference>
<dbReference type="EMBL" id="JACNFK010000026">
    <property type="protein sequence ID" value="MBC8519718.1"/>
    <property type="molecule type" value="Genomic_DNA"/>
</dbReference>
<dbReference type="SMART" id="SM00766">
    <property type="entry name" value="DnaG_DnaB_bind"/>
    <property type="match status" value="1"/>
</dbReference>
<dbReference type="Pfam" id="PF08278">
    <property type="entry name" value="DnaG_DnaB_bind"/>
    <property type="match status" value="1"/>
</dbReference>
<keyword evidence="3 12" id="KW-0808">Transferase</keyword>
<dbReference type="Gene3D" id="3.90.980.10">
    <property type="entry name" value="DNA primase, catalytic core, N-terminal domain"/>
    <property type="match status" value="1"/>
</dbReference>
<dbReference type="InterPro" id="IPR016136">
    <property type="entry name" value="DNA_helicase_N/primase_C"/>
</dbReference>
<dbReference type="SUPFAM" id="SSF57783">
    <property type="entry name" value="Zinc beta-ribbon"/>
    <property type="match status" value="1"/>
</dbReference>
<keyword evidence="6 12" id="KW-0479">Metal-binding</keyword>
<evidence type="ECO:0000256" key="12">
    <source>
        <dbReference type="HAMAP-Rule" id="MF_00974"/>
    </source>
</evidence>
<dbReference type="InterPro" id="IPR019475">
    <property type="entry name" value="DNA_primase_DnaB-bd"/>
</dbReference>
<dbReference type="InterPro" id="IPR050219">
    <property type="entry name" value="DnaG_primase"/>
</dbReference>
<evidence type="ECO:0000313" key="17">
    <source>
        <dbReference type="EMBL" id="MBC8519718.1"/>
    </source>
</evidence>
<feature type="domain" description="Toprim" evidence="16">
    <location>
        <begin position="259"/>
        <end position="341"/>
    </location>
</feature>
<dbReference type="InterPro" id="IPR030846">
    <property type="entry name" value="DnaG_bac"/>
</dbReference>
<dbReference type="InterPro" id="IPR034151">
    <property type="entry name" value="TOPRIM_DnaG_bac"/>
</dbReference>
<evidence type="ECO:0000256" key="11">
    <source>
        <dbReference type="ARBA" id="ARBA00023163"/>
    </source>
</evidence>
<evidence type="ECO:0000256" key="9">
    <source>
        <dbReference type="ARBA" id="ARBA00022842"/>
    </source>
</evidence>
<protein>
    <recommendedName>
        <fullName evidence="12 13">DNA primase</fullName>
        <ecNumber evidence="12">2.7.7.101</ecNumber>
    </recommendedName>
</protein>
<dbReference type="GO" id="GO:0000428">
    <property type="term" value="C:DNA-directed RNA polymerase complex"/>
    <property type="evidence" value="ECO:0007669"/>
    <property type="project" value="UniProtKB-KW"/>
</dbReference>
<evidence type="ECO:0000256" key="1">
    <source>
        <dbReference type="ARBA" id="ARBA00022478"/>
    </source>
</evidence>
<dbReference type="Pfam" id="PF01807">
    <property type="entry name" value="Zn_ribbon_DnaG"/>
    <property type="match status" value="1"/>
</dbReference>
<evidence type="ECO:0000256" key="8">
    <source>
        <dbReference type="ARBA" id="ARBA00022833"/>
    </source>
</evidence>
<sequence length="584" mass="65527">MAGRIPSTFIDELLSRIDIIDVIDTRVPLVKKGREFQACCPFHHEKTPSFTVSPTKQFYHCFGCGAHGTAVGFLMEYENMPFPEAIEDLASQAGLEVPREDDGEKPRENLTPLFNLMERAGEWYRKQLKDHPQADKAIQYLKQRGLSGEIAASYGLGFAPDGWSNIHDALTDDHDKITTQQMTRTGLLIEKDKGGHYDRFRNRIIFPIHDSRGRIIGFGGRVLGDEKPKYLNSPESPLFHKGQELYGLYQARKNVRNLKHILVVEGYMDVVALAQFGIHYSVATLGTATTTDHLNQLFRTVTQVLFCFDGDRAGRDAARKAMNTAIPLMRDGREIHFMFLPDGEDPDSLVRKEGTKQFEQRISQAVPLSELFFSQLKEEANPDTIDGRARLVSLARPKLSRLPAGMFREMMFKRLSSMVEMDEDAVASHLLDSHAAKPASREPTTEPARAGQAPSPVRIALSILLHQPGLIKIAAETSPIKGVETPGIGLLTRVMETLQKNPDISSAALLERWRDREDEEILHKVAQWDPAIPDDGVESELKGALKNLHELRRGQRTDKLLKKSAQEPLSPTEKQELQELLSAN</sequence>
<dbReference type="FunFam" id="3.40.1360.10:FF:000002">
    <property type="entry name" value="DNA primase"/>
    <property type="match status" value="1"/>
</dbReference>
<dbReference type="GO" id="GO:0008270">
    <property type="term" value="F:zinc ion binding"/>
    <property type="evidence" value="ECO:0007669"/>
    <property type="project" value="UniProtKB-UniRule"/>
</dbReference>
<gene>
    <name evidence="12" type="primary">dnaG</name>
    <name evidence="17" type="ORF">H8D24_04835</name>
</gene>
<name>A0A8J6P7W9_9GAMM</name>
<evidence type="ECO:0000313" key="18">
    <source>
        <dbReference type="Proteomes" id="UP000654401"/>
    </source>
</evidence>
<dbReference type="InterPro" id="IPR013264">
    <property type="entry name" value="DNAG_N"/>
</dbReference>
<keyword evidence="2 12" id="KW-0639">Primosome</keyword>
<dbReference type="GO" id="GO:1990077">
    <property type="term" value="C:primosome complex"/>
    <property type="evidence" value="ECO:0007669"/>
    <property type="project" value="UniProtKB-KW"/>
</dbReference>
<comment type="domain">
    <text evidence="12">Contains an N-terminal zinc-binding domain, a central core domain that contains the primase activity, and a C-terminal DnaB-binding domain.</text>
</comment>
<evidence type="ECO:0000256" key="14">
    <source>
        <dbReference type="PIRSR" id="PIRSR002811-1"/>
    </source>
</evidence>
<dbReference type="GO" id="GO:0005737">
    <property type="term" value="C:cytoplasm"/>
    <property type="evidence" value="ECO:0007669"/>
    <property type="project" value="TreeGrafter"/>
</dbReference>
<feature type="region of interest" description="Disordered" evidence="15">
    <location>
        <begin position="433"/>
        <end position="453"/>
    </location>
</feature>
<dbReference type="Gene3D" id="1.10.860.10">
    <property type="entry name" value="DNAb Helicase, Chain A"/>
    <property type="match status" value="1"/>
</dbReference>
<dbReference type="PIRSF" id="PIRSF002811">
    <property type="entry name" value="DnaG"/>
    <property type="match status" value="1"/>
</dbReference>
<dbReference type="Pfam" id="PF08275">
    <property type="entry name" value="DNAG_N"/>
    <property type="match status" value="1"/>
</dbReference>
<evidence type="ECO:0000256" key="6">
    <source>
        <dbReference type="ARBA" id="ARBA00022723"/>
    </source>
</evidence>
<dbReference type="Gene3D" id="1.20.50.20">
    <property type="entry name" value="DnaG, RNA polymerase domain, helical bundle"/>
    <property type="match status" value="1"/>
</dbReference>
<evidence type="ECO:0000256" key="10">
    <source>
        <dbReference type="ARBA" id="ARBA00023125"/>
    </source>
</evidence>
<feature type="compositionally biased region" description="Basic and acidic residues" evidence="15">
    <location>
        <begin position="556"/>
        <end position="565"/>
    </location>
</feature>
<keyword evidence="10 12" id="KW-0238">DNA-binding</keyword>
<dbReference type="GO" id="GO:0006269">
    <property type="term" value="P:DNA replication, synthesis of primer"/>
    <property type="evidence" value="ECO:0007669"/>
    <property type="project" value="UniProtKB-UniRule"/>
</dbReference>
<dbReference type="Pfam" id="PF10410">
    <property type="entry name" value="DnaB_bind"/>
    <property type="match status" value="1"/>
</dbReference>
<dbReference type="SUPFAM" id="SSF56731">
    <property type="entry name" value="DNA primase core"/>
    <property type="match status" value="1"/>
</dbReference>
<evidence type="ECO:0000259" key="16">
    <source>
        <dbReference type="PROSITE" id="PS50880"/>
    </source>
</evidence>
<evidence type="ECO:0000256" key="2">
    <source>
        <dbReference type="ARBA" id="ARBA00022515"/>
    </source>
</evidence>
<dbReference type="Pfam" id="PF13155">
    <property type="entry name" value="Toprim_2"/>
    <property type="match status" value="1"/>
</dbReference>
<keyword evidence="1 12" id="KW-0240">DNA-directed RNA polymerase</keyword>
<dbReference type="PANTHER" id="PTHR30313">
    <property type="entry name" value="DNA PRIMASE"/>
    <property type="match status" value="1"/>
</dbReference>
<reference evidence="17 18" key="1">
    <citation type="submission" date="2020-08" db="EMBL/GenBank/DDBJ databases">
        <title>Bridging the membrane lipid divide: bacteria of the FCB group superphylum have the potential to synthesize archaeal ether lipids.</title>
        <authorList>
            <person name="Villanueva L."/>
            <person name="Von Meijenfeldt F.A.B."/>
            <person name="Westbye A.B."/>
            <person name="Yadav S."/>
            <person name="Hopmans E.C."/>
            <person name="Dutilh B.E."/>
            <person name="Sinninghe Damste J.S."/>
        </authorList>
    </citation>
    <scope>NUCLEOTIDE SEQUENCE [LARGE SCALE GENOMIC DNA]</scope>
    <source>
        <strain evidence="17">NIOZ-UU100</strain>
    </source>
</reference>
<keyword evidence="9" id="KW-0460">Magnesium</keyword>
<dbReference type="InterPro" id="IPR006171">
    <property type="entry name" value="TOPRIM_dom"/>
</dbReference>
<keyword evidence="4 12" id="KW-0548">Nucleotidyltransferase</keyword>
<dbReference type="InterPro" id="IPR037068">
    <property type="entry name" value="DNA_primase_core_N_sf"/>
</dbReference>
<comment type="subunit">
    <text evidence="12">Monomer. Interacts with DnaB.</text>
</comment>
<dbReference type="InterPro" id="IPR006295">
    <property type="entry name" value="DNA_primase_DnaG"/>
</dbReference>
<dbReference type="InterPro" id="IPR013173">
    <property type="entry name" value="DNA_primase_DnaG_DnaB-bd_dom"/>
</dbReference>
<dbReference type="Gene3D" id="3.40.1360.10">
    <property type="match status" value="1"/>
</dbReference>
<comment type="catalytic activity">
    <reaction evidence="12">
        <text>ssDNA + n NTP = ssDNA/pppN(pN)n-1 hybrid + (n-1) diphosphate.</text>
        <dbReference type="EC" id="2.7.7.101"/>
    </reaction>
</comment>
<evidence type="ECO:0000256" key="5">
    <source>
        <dbReference type="ARBA" id="ARBA00022705"/>
    </source>
</evidence>
<keyword evidence="5 12" id="KW-0235">DNA replication</keyword>
<organism evidence="17 18">
    <name type="scientific">Candidatus Thiopontia autotrophica</name>
    <dbReference type="NCBI Taxonomy" id="2841688"/>
    <lineage>
        <taxon>Bacteria</taxon>
        <taxon>Pseudomonadati</taxon>
        <taxon>Pseudomonadota</taxon>
        <taxon>Gammaproteobacteria</taxon>
        <taxon>Candidatus Thiopontia</taxon>
    </lineage>
</organism>
<comment type="cofactor">
    <cofactor evidence="12 13 14">
        <name>Zn(2+)</name>
        <dbReference type="ChEBI" id="CHEBI:29105"/>
    </cofactor>
    <text evidence="12 13 14">Binds 1 zinc ion per monomer.</text>
</comment>
<feature type="zinc finger region" description="CHC2-type" evidence="12 14">
    <location>
        <begin position="40"/>
        <end position="64"/>
    </location>
</feature>
<dbReference type="EC" id="2.7.7.101" evidence="12"/>
<feature type="compositionally biased region" description="Basic and acidic residues" evidence="15">
    <location>
        <begin position="433"/>
        <end position="444"/>
    </location>
</feature>
<dbReference type="FunFam" id="3.90.980.10:FF:000001">
    <property type="entry name" value="DNA primase"/>
    <property type="match status" value="1"/>
</dbReference>
<evidence type="ECO:0000256" key="4">
    <source>
        <dbReference type="ARBA" id="ARBA00022695"/>
    </source>
</evidence>
<comment type="caution">
    <text evidence="17">The sequence shown here is derived from an EMBL/GenBank/DDBJ whole genome shotgun (WGS) entry which is preliminary data.</text>
</comment>
<dbReference type="CDD" id="cd03364">
    <property type="entry name" value="TOPRIM_DnaG_primases"/>
    <property type="match status" value="1"/>
</dbReference>
<dbReference type="NCBIfam" id="TIGR01391">
    <property type="entry name" value="dnaG"/>
    <property type="match status" value="1"/>
</dbReference>
<dbReference type="HAMAP" id="MF_00974">
    <property type="entry name" value="DNA_primase_DnaG"/>
    <property type="match status" value="1"/>
</dbReference>